<evidence type="ECO:0000313" key="3">
    <source>
        <dbReference type="Proteomes" id="UP000706891"/>
    </source>
</evidence>
<keyword evidence="3" id="KW-1185">Reference proteome</keyword>
<feature type="transmembrane region" description="Helical" evidence="1">
    <location>
        <begin position="83"/>
        <end position="105"/>
    </location>
</feature>
<protein>
    <submittedName>
        <fullName evidence="2">Uncharacterized protein</fullName>
    </submittedName>
</protein>
<reference evidence="2" key="2">
    <citation type="journal article" date="2021" name="Sci. Rep.">
        <title>The distribution of antibiotic resistance genes in chicken gut microbiota commensals.</title>
        <authorList>
            <person name="Juricova H."/>
            <person name="Matiasovicova J."/>
            <person name="Kubasova T."/>
            <person name="Cejkova D."/>
            <person name="Rychlik I."/>
        </authorList>
    </citation>
    <scope>NUCLEOTIDE SEQUENCE</scope>
    <source>
        <strain evidence="2">An824</strain>
    </source>
</reference>
<dbReference type="EMBL" id="JACJJG010000018">
    <property type="protein sequence ID" value="MBM6673322.1"/>
    <property type="molecule type" value="Genomic_DNA"/>
</dbReference>
<comment type="caution">
    <text evidence="2">The sequence shown here is derived from an EMBL/GenBank/DDBJ whole genome shotgun (WGS) entry which is preliminary data.</text>
</comment>
<keyword evidence="1" id="KW-0472">Membrane</keyword>
<keyword evidence="1" id="KW-0812">Transmembrane</keyword>
<reference evidence="2" key="1">
    <citation type="submission" date="2020-08" db="EMBL/GenBank/DDBJ databases">
        <authorList>
            <person name="Cejkova D."/>
            <person name="Kubasova T."/>
            <person name="Jahodarova E."/>
            <person name="Rychlik I."/>
        </authorList>
    </citation>
    <scope>NUCLEOTIDE SEQUENCE</scope>
    <source>
        <strain evidence="2">An824</strain>
    </source>
</reference>
<name>A0A938WQJ0_9BACT</name>
<sequence>METKATIDWEHTLINKIENNNGKHGFPSVEDFGITIEDVKDYAYDKQRIFDREEERKKKLVVPGIILVMPPIVLSAFRNDTLTLLFGVVIGLLLVFIYNAIMKAIDNMDIRKMRRDEIEEYITAVMDYKEDLA</sequence>
<dbReference type="RefSeq" id="WP_021947325.1">
    <property type="nucleotide sequence ID" value="NZ_JACJJG010000018.1"/>
</dbReference>
<proteinExistence type="predicted"/>
<organism evidence="2 3">
    <name type="scientific">Marseilla massiliensis</name>
    <dbReference type="NCBI Taxonomy" id="1841864"/>
    <lineage>
        <taxon>Bacteria</taxon>
        <taxon>Pseudomonadati</taxon>
        <taxon>Bacteroidota</taxon>
        <taxon>Bacteroidia</taxon>
        <taxon>Bacteroidales</taxon>
        <taxon>Prevotellaceae</taxon>
        <taxon>Marseilla</taxon>
    </lineage>
</organism>
<evidence type="ECO:0000256" key="1">
    <source>
        <dbReference type="SAM" id="Phobius"/>
    </source>
</evidence>
<dbReference type="AlphaFoldDB" id="A0A938WQJ0"/>
<gene>
    <name evidence="2" type="ORF">H6A34_05455</name>
</gene>
<dbReference type="Proteomes" id="UP000706891">
    <property type="component" value="Unassembled WGS sequence"/>
</dbReference>
<feature type="transmembrane region" description="Helical" evidence="1">
    <location>
        <begin position="60"/>
        <end position="77"/>
    </location>
</feature>
<keyword evidence="1" id="KW-1133">Transmembrane helix</keyword>
<evidence type="ECO:0000313" key="2">
    <source>
        <dbReference type="EMBL" id="MBM6673322.1"/>
    </source>
</evidence>
<accession>A0A938WQJ0</accession>